<proteinExistence type="predicted"/>
<organism evidence="1 2">
    <name type="scientific">Gossypium darwinii</name>
    <name type="common">Darwin's cotton</name>
    <name type="synonym">Gossypium barbadense var. darwinii</name>
    <dbReference type="NCBI Taxonomy" id="34276"/>
    <lineage>
        <taxon>Eukaryota</taxon>
        <taxon>Viridiplantae</taxon>
        <taxon>Streptophyta</taxon>
        <taxon>Embryophyta</taxon>
        <taxon>Tracheophyta</taxon>
        <taxon>Spermatophyta</taxon>
        <taxon>Magnoliopsida</taxon>
        <taxon>eudicotyledons</taxon>
        <taxon>Gunneridae</taxon>
        <taxon>Pentapetalae</taxon>
        <taxon>rosids</taxon>
        <taxon>malvids</taxon>
        <taxon>Malvales</taxon>
        <taxon>Malvaceae</taxon>
        <taxon>Malvoideae</taxon>
        <taxon>Gossypium</taxon>
    </lineage>
</organism>
<accession>A0A5D2B473</accession>
<evidence type="ECO:0000313" key="1">
    <source>
        <dbReference type="EMBL" id="TYG52071.1"/>
    </source>
</evidence>
<protein>
    <submittedName>
        <fullName evidence="1">Uncharacterized protein</fullName>
    </submittedName>
</protein>
<evidence type="ECO:0000313" key="2">
    <source>
        <dbReference type="Proteomes" id="UP000323506"/>
    </source>
</evidence>
<reference evidence="1 2" key="1">
    <citation type="submission" date="2019-06" db="EMBL/GenBank/DDBJ databases">
        <title>WGS assembly of Gossypium darwinii.</title>
        <authorList>
            <person name="Chen Z.J."/>
            <person name="Sreedasyam A."/>
            <person name="Ando A."/>
            <person name="Song Q."/>
            <person name="De L."/>
            <person name="Hulse-Kemp A."/>
            <person name="Ding M."/>
            <person name="Ye W."/>
            <person name="Kirkbride R."/>
            <person name="Jenkins J."/>
            <person name="Plott C."/>
            <person name="Lovell J."/>
            <person name="Lin Y.-M."/>
            <person name="Vaughn R."/>
            <person name="Liu B."/>
            <person name="Li W."/>
            <person name="Simpson S."/>
            <person name="Scheffler B."/>
            <person name="Saski C."/>
            <person name="Grover C."/>
            <person name="Hu G."/>
            <person name="Conover J."/>
            <person name="Carlson J."/>
            <person name="Shu S."/>
            <person name="Boston L."/>
            <person name="Williams M."/>
            <person name="Peterson D."/>
            <person name="Mcgee K."/>
            <person name="Jones D."/>
            <person name="Wendel J."/>
            <person name="Stelly D."/>
            <person name="Grimwood J."/>
            <person name="Schmutz J."/>
        </authorList>
    </citation>
    <scope>NUCLEOTIDE SEQUENCE [LARGE SCALE GENOMIC DNA]</scope>
    <source>
        <strain evidence="1">1808015.09</strain>
    </source>
</reference>
<dbReference type="EMBL" id="CM017710">
    <property type="protein sequence ID" value="TYG52071.1"/>
    <property type="molecule type" value="Genomic_DNA"/>
</dbReference>
<keyword evidence="2" id="KW-1185">Reference proteome</keyword>
<sequence length="41" mass="4941">MKKIVPKISFTLSLQMRSKLLLLSQQYTFRFGDMVQQMKIY</sequence>
<dbReference type="AlphaFoldDB" id="A0A5D2B473"/>
<name>A0A5D2B473_GOSDA</name>
<gene>
    <name evidence="1" type="ORF">ES288_D10G313000v1</name>
</gene>
<dbReference type="Proteomes" id="UP000323506">
    <property type="component" value="Chromosome D10"/>
</dbReference>